<evidence type="ECO:0000256" key="3">
    <source>
        <dbReference type="ARBA" id="ARBA00022989"/>
    </source>
</evidence>
<feature type="transmembrane region" description="Helical" evidence="5">
    <location>
        <begin position="61"/>
        <end position="85"/>
    </location>
</feature>
<organism evidence="7 8">
    <name type="scientific">Brachionus plicatilis</name>
    <name type="common">Marine rotifer</name>
    <name type="synonym">Brachionus muelleri</name>
    <dbReference type="NCBI Taxonomy" id="10195"/>
    <lineage>
        <taxon>Eukaryota</taxon>
        <taxon>Metazoa</taxon>
        <taxon>Spiralia</taxon>
        <taxon>Gnathifera</taxon>
        <taxon>Rotifera</taxon>
        <taxon>Eurotatoria</taxon>
        <taxon>Monogononta</taxon>
        <taxon>Pseudotrocha</taxon>
        <taxon>Ploima</taxon>
        <taxon>Brachionidae</taxon>
        <taxon>Brachionus</taxon>
    </lineage>
</organism>
<dbReference type="OrthoDB" id="6416122at2759"/>
<feature type="transmembrane region" description="Helical" evidence="5">
    <location>
        <begin position="151"/>
        <end position="167"/>
    </location>
</feature>
<dbReference type="GO" id="GO:0016020">
    <property type="term" value="C:membrane"/>
    <property type="evidence" value="ECO:0007669"/>
    <property type="project" value="UniProtKB-SubCell"/>
</dbReference>
<keyword evidence="4 5" id="KW-0472">Membrane</keyword>
<dbReference type="AlphaFoldDB" id="A0A3M7QNJ7"/>
<reference evidence="7 8" key="1">
    <citation type="journal article" date="2018" name="Sci. Rep.">
        <title>Genomic signatures of local adaptation to the degree of environmental predictability in rotifers.</title>
        <authorList>
            <person name="Franch-Gras L."/>
            <person name="Hahn C."/>
            <person name="Garcia-Roger E.M."/>
            <person name="Carmona M.J."/>
            <person name="Serra M."/>
            <person name="Gomez A."/>
        </authorList>
    </citation>
    <scope>NUCLEOTIDE SEQUENCE [LARGE SCALE GENOMIC DNA]</scope>
    <source>
        <strain evidence="7">HYR1</strain>
    </source>
</reference>
<dbReference type="GO" id="GO:0005783">
    <property type="term" value="C:endoplasmic reticulum"/>
    <property type="evidence" value="ECO:0007669"/>
    <property type="project" value="UniProtKB-ARBA"/>
</dbReference>
<dbReference type="InterPro" id="IPR057282">
    <property type="entry name" value="RETREG1-3-like_RHD"/>
</dbReference>
<feature type="domain" description="RETREG1-3/ARL6IP-like N-terminal reticulon-homology" evidence="6">
    <location>
        <begin position="19"/>
        <end position="184"/>
    </location>
</feature>
<comment type="caution">
    <text evidence="7">The sequence shown here is derived from an EMBL/GenBank/DDBJ whole genome shotgun (WGS) entry which is preliminary data.</text>
</comment>
<dbReference type="Pfam" id="PF24456">
    <property type="entry name" value="RHD_RETREG1-3"/>
    <property type="match status" value="1"/>
</dbReference>
<accession>A0A3M7QNJ7</accession>
<evidence type="ECO:0000259" key="6">
    <source>
        <dbReference type="Pfam" id="PF24456"/>
    </source>
</evidence>
<evidence type="ECO:0000256" key="4">
    <source>
        <dbReference type="ARBA" id="ARBA00023136"/>
    </source>
</evidence>
<keyword evidence="8" id="KW-1185">Reference proteome</keyword>
<sequence>MNSQESVEVEELKTKLDSWKYVLLPVNNLLEWEHKYAPILIISFNLLVFGLIWFYNPSILTIVAIIGLVTLLIETAIPFLVSYFVKSNEWNLKSEAKYTRICERLSNFQSHLINFKTKLENTRKERQPLYFLILFFFFVFCAYVGQMVDNLLLTFLAVMFMTLTPGARRHRLVPRTFNKIKRTLGVGNSGRKNHLN</sequence>
<name>A0A3M7QNJ7_BRAPC</name>
<evidence type="ECO:0000313" key="7">
    <source>
        <dbReference type="EMBL" id="RNA12829.1"/>
    </source>
</evidence>
<evidence type="ECO:0000313" key="8">
    <source>
        <dbReference type="Proteomes" id="UP000276133"/>
    </source>
</evidence>
<evidence type="ECO:0000256" key="5">
    <source>
        <dbReference type="SAM" id="Phobius"/>
    </source>
</evidence>
<dbReference type="STRING" id="10195.A0A3M7QNJ7"/>
<comment type="subcellular location">
    <subcellularLocation>
        <location evidence="1">Membrane</location>
        <topology evidence="1">Multi-pass membrane protein</topology>
    </subcellularLocation>
</comment>
<protein>
    <submittedName>
        <fullName evidence="7">ADP-ribosylation factor 6-interacting 1</fullName>
    </submittedName>
</protein>
<feature type="transmembrane region" description="Helical" evidence="5">
    <location>
        <begin position="36"/>
        <end position="55"/>
    </location>
</feature>
<dbReference type="PANTHER" id="PTHR20952:SF0">
    <property type="entry name" value="ADP-RIBOSYLATION FACTOR-LIKE PROTEIN 6-INTERACTING PROTEIN 1"/>
    <property type="match status" value="1"/>
</dbReference>
<dbReference type="Proteomes" id="UP000276133">
    <property type="component" value="Unassembled WGS sequence"/>
</dbReference>
<proteinExistence type="predicted"/>
<evidence type="ECO:0000256" key="2">
    <source>
        <dbReference type="ARBA" id="ARBA00022692"/>
    </source>
</evidence>
<keyword evidence="3 5" id="KW-1133">Transmembrane helix</keyword>
<keyword evidence="2 5" id="KW-0812">Transmembrane</keyword>
<feature type="transmembrane region" description="Helical" evidence="5">
    <location>
        <begin position="128"/>
        <end position="145"/>
    </location>
</feature>
<dbReference type="PANTHER" id="PTHR20952">
    <property type="entry name" value="ADP-RIBOSYLATION-LIKE FACTOR 6-INTERACTING PROTEIN"/>
    <property type="match status" value="1"/>
</dbReference>
<dbReference type="InterPro" id="IPR052114">
    <property type="entry name" value="ER_autophagy_membrane_reg"/>
</dbReference>
<dbReference type="EMBL" id="REGN01005594">
    <property type="protein sequence ID" value="RNA12829.1"/>
    <property type="molecule type" value="Genomic_DNA"/>
</dbReference>
<gene>
    <name evidence="7" type="ORF">BpHYR1_030384</name>
</gene>
<evidence type="ECO:0000256" key="1">
    <source>
        <dbReference type="ARBA" id="ARBA00004141"/>
    </source>
</evidence>